<dbReference type="Pfam" id="PF00092">
    <property type="entry name" value="VWA"/>
    <property type="match status" value="1"/>
</dbReference>
<dbReference type="Gene3D" id="3.40.50.410">
    <property type="entry name" value="von Willebrand factor, type A domain"/>
    <property type="match status" value="2"/>
</dbReference>
<reference evidence="2 3" key="1">
    <citation type="submission" date="2016-05" db="EMBL/GenBank/DDBJ databases">
        <title>Microbial solvent formation.</title>
        <authorList>
            <person name="Poehlein A."/>
            <person name="Montoya Solano J.D."/>
            <person name="Flitsch S."/>
            <person name="Krabben P."/>
            <person name="Duerre P."/>
            <person name="Daniel R."/>
        </authorList>
    </citation>
    <scope>NUCLEOTIDE SEQUENCE [LARGE SCALE GENOMIC DNA]</scope>
    <source>
        <strain evidence="2 3">L1-8</strain>
    </source>
</reference>
<dbReference type="Proteomes" id="UP000191154">
    <property type="component" value="Unassembled WGS sequence"/>
</dbReference>
<feature type="domain" description="VWFA" evidence="1">
    <location>
        <begin position="86"/>
        <end position="360"/>
    </location>
</feature>
<evidence type="ECO:0000313" key="2">
    <source>
        <dbReference type="EMBL" id="OOM06754.1"/>
    </source>
</evidence>
<dbReference type="CDD" id="cd00198">
    <property type="entry name" value="vWFA"/>
    <property type="match status" value="2"/>
</dbReference>
<dbReference type="STRING" id="169679.CSACC_11520"/>
<evidence type="ECO:0000259" key="1">
    <source>
        <dbReference type="PROSITE" id="PS50234"/>
    </source>
</evidence>
<dbReference type="PANTHER" id="PTHR10579">
    <property type="entry name" value="CALCIUM-ACTIVATED CHLORIDE CHANNEL REGULATOR"/>
    <property type="match status" value="1"/>
</dbReference>
<dbReference type="PROSITE" id="PS50234">
    <property type="entry name" value="VWFA"/>
    <property type="match status" value="2"/>
</dbReference>
<dbReference type="InterPro" id="IPR051266">
    <property type="entry name" value="CLCR"/>
</dbReference>
<dbReference type="PANTHER" id="PTHR10579:SF43">
    <property type="entry name" value="ZINC FINGER (C3HC4-TYPE RING FINGER) FAMILY PROTEIN"/>
    <property type="match status" value="1"/>
</dbReference>
<feature type="domain" description="VWFA" evidence="1">
    <location>
        <begin position="511"/>
        <end position="714"/>
    </location>
</feature>
<dbReference type="Pfam" id="PF13519">
    <property type="entry name" value="VWA_2"/>
    <property type="match status" value="1"/>
</dbReference>
<proteinExistence type="predicted"/>
<dbReference type="SMART" id="SM00327">
    <property type="entry name" value="VWA"/>
    <property type="match status" value="2"/>
</dbReference>
<dbReference type="EMBL" id="LZYZ01000009">
    <property type="protein sequence ID" value="OOM06754.1"/>
    <property type="molecule type" value="Genomic_DNA"/>
</dbReference>
<dbReference type="InterPro" id="IPR002035">
    <property type="entry name" value="VWF_A"/>
</dbReference>
<organism evidence="2 3">
    <name type="scientific">Clostridium saccharobutylicum</name>
    <dbReference type="NCBI Taxonomy" id="169679"/>
    <lineage>
        <taxon>Bacteria</taxon>
        <taxon>Bacillati</taxon>
        <taxon>Bacillota</taxon>
        <taxon>Clostridia</taxon>
        <taxon>Eubacteriales</taxon>
        <taxon>Clostridiaceae</taxon>
        <taxon>Clostridium</taxon>
    </lineage>
</organism>
<dbReference type="SUPFAM" id="SSF53300">
    <property type="entry name" value="vWA-like"/>
    <property type="match status" value="2"/>
</dbReference>
<sequence length="991" mass="110041">MNIIKSKKILLKRIELVVCFVLLVSLININSNNASAVNQQLPNEPSFDVKINSATPNPALIGEDITINGTIMPQPFETERKSQKKEIVLVLDVSGSMDDEVDAKCTNQRGRHEVSWYEANQLYYKGIDIIYKNGHYYVDDYCEEHGKIGEHNSTKITELKKAANNFIDKMKSVSNLKIGIVAYSTNATINPGTYQDGFLDDSDTLHNIVNGLRVDGGTNTGEGLRKAEYMLKNGETDAKKTIVFMSDGEPTFYSAEEKYEWNYGRYYDYYTSIDNTNPAHGGPGNSDNQGYCKEYAEKIGAIIKQNKSNIFSIGYGLEDYGNETMKDIHESMGGISDNKHFFATGAGAIDGVFSGIADEIIKSYTIDSLTANMNFNSNDGFSLNIGGNTVKLDNIVYNKVDNSETNGKWRYEAASIPFSFIIKGSKPGEYNNIFKDSNVTFTWEGNAISGPINQNNLKIVIKDNELPNIEANLESAAPNPINNLNQEITLNYGINPNSFTFANNNGSDLKDVVILLDNSNVMGDSKLGKIKDNLFNKILNDNTLKNQKTSYALVTYNNSATIKSDFVSSQSEITSFNDNVLKSIGSEKGARNIVDAFNKAQTLLQGGRSNAKKYILLISSGKASGSIKDIDAKIDEIKGKYNLISLDLSNINSANVDDILYNDDNDENNDNNHFIKYFHLKSGGQKEDYFINKNYDENNTNPCLNDDNNIANSIMDTIAKRLKGGAMSSYVFNDLKLNFNIGDNFQLVQNSNSDLVKNMEVTGNGNITLTLPTIEYRLDSTGKYVAWYEDKDGQYKTWGSDKNLFYVSFKVKPNKYEEALGFGTPNTISYTSLLGKSISKPIETPIINVRGIQEVIHGLYSGMNEDGTPNIESATSKDFLQGTNVRLGATFKAYNGSVANLIVDTGNVDRNNINVYKIVDGKLNLIGKMVPDDSNNNYKFNFSEEGNMLVIYNETLPKPTESHFYTNHITVDNANATAKLHVLVKELPELF</sequence>
<dbReference type="AlphaFoldDB" id="A0A1S8MRD5"/>
<protein>
    <submittedName>
        <fullName evidence="2">von Willebrand factor type A domain protein</fullName>
    </submittedName>
</protein>
<dbReference type="InterPro" id="IPR036465">
    <property type="entry name" value="vWFA_dom_sf"/>
</dbReference>
<gene>
    <name evidence="2" type="ORF">CLOSAC_41820</name>
</gene>
<name>A0A1S8MRD5_CLOSA</name>
<evidence type="ECO:0000313" key="3">
    <source>
        <dbReference type="Proteomes" id="UP000191154"/>
    </source>
</evidence>
<accession>A0A1S8MRD5</accession>
<dbReference type="RefSeq" id="WP_077867168.1">
    <property type="nucleotide sequence ID" value="NZ_LZYZ01000009.1"/>
</dbReference>
<comment type="caution">
    <text evidence="2">The sequence shown here is derived from an EMBL/GenBank/DDBJ whole genome shotgun (WGS) entry which is preliminary data.</text>
</comment>